<evidence type="ECO:0000313" key="2">
    <source>
        <dbReference type="Proteomes" id="UP001469553"/>
    </source>
</evidence>
<reference evidence="1 2" key="1">
    <citation type="submission" date="2021-06" db="EMBL/GenBank/DDBJ databases">
        <authorList>
            <person name="Palmer J.M."/>
        </authorList>
    </citation>
    <scope>NUCLEOTIDE SEQUENCE [LARGE SCALE GENOMIC DNA]</scope>
    <source>
        <strain evidence="1 2">AS_MEX2019</strain>
        <tissue evidence="1">Muscle</tissue>
    </source>
</reference>
<evidence type="ECO:0008006" key="3">
    <source>
        <dbReference type="Google" id="ProtNLM"/>
    </source>
</evidence>
<comment type="caution">
    <text evidence="1">The sequence shown here is derived from an EMBL/GenBank/DDBJ whole genome shotgun (WGS) entry which is preliminary data.</text>
</comment>
<gene>
    <name evidence="1" type="ORF">AMECASPLE_037482</name>
</gene>
<dbReference type="Proteomes" id="UP001469553">
    <property type="component" value="Unassembled WGS sequence"/>
</dbReference>
<keyword evidence="2" id="KW-1185">Reference proteome</keyword>
<dbReference type="EMBL" id="JAHRIP010072190">
    <property type="protein sequence ID" value="MEQ2309321.1"/>
    <property type="molecule type" value="Genomic_DNA"/>
</dbReference>
<proteinExistence type="predicted"/>
<accession>A0ABV0ZTJ4</accession>
<protein>
    <recommendedName>
        <fullName evidence="3">PiggyBac transposable element-derived protein 4 C-terminal zinc-ribbon domain-containing protein</fullName>
    </recommendedName>
</protein>
<organism evidence="1 2">
    <name type="scientific">Ameca splendens</name>
    <dbReference type="NCBI Taxonomy" id="208324"/>
    <lineage>
        <taxon>Eukaryota</taxon>
        <taxon>Metazoa</taxon>
        <taxon>Chordata</taxon>
        <taxon>Craniata</taxon>
        <taxon>Vertebrata</taxon>
        <taxon>Euteleostomi</taxon>
        <taxon>Actinopterygii</taxon>
        <taxon>Neopterygii</taxon>
        <taxon>Teleostei</taxon>
        <taxon>Neoteleostei</taxon>
        <taxon>Acanthomorphata</taxon>
        <taxon>Ovalentaria</taxon>
        <taxon>Atherinomorphae</taxon>
        <taxon>Cyprinodontiformes</taxon>
        <taxon>Goodeidae</taxon>
        <taxon>Ameca</taxon>
    </lineage>
</organism>
<evidence type="ECO:0000313" key="1">
    <source>
        <dbReference type="EMBL" id="MEQ2309321.1"/>
    </source>
</evidence>
<name>A0ABV0ZTJ4_9TELE</name>
<sequence length="99" mass="10743">MFAFTDTTALVSYYPKKGKKCCVAPDKAPAAAATVREIQERTAPSTTPVSEVAAEGKGKRKRCQVCRPSDDVKTSMTCVKCAKFICKKQSVMTCHSYAV</sequence>